<dbReference type="GO" id="GO:0004197">
    <property type="term" value="F:cysteine-type endopeptidase activity"/>
    <property type="evidence" value="ECO:0007669"/>
    <property type="project" value="InterPro"/>
</dbReference>
<dbReference type="RefSeq" id="WP_058239691.1">
    <property type="nucleotide sequence ID" value="NZ_CYPW01000017.1"/>
</dbReference>
<dbReference type="GO" id="GO:0006508">
    <property type="term" value="P:proteolysis"/>
    <property type="evidence" value="ECO:0007669"/>
    <property type="project" value="InterPro"/>
</dbReference>
<dbReference type="Proteomes" id="UP000054823">
    <property type="component" value="Unassembled WGS sequence"/>
</dbReference>
<dbReference type="PANTHER" id="PTHR22576">
    <property type="entry name" value="MUCOSA ASSOCIATED LYMPHOID TISSUE LYMPHOMA TRANSLOCATION PROTEIN 1/PARACASPASE"/>
    <property type="match status" value="1"/>
</dbReference>
<dbReference type="InterPro" id="IPR052039">
    <property type="entry name" value="Caspase-related_regulators"/>
</dbReference>
<feature type="domain" description="Caspase family p20" evidence="1">
    <location>
        <begin position="16"/>
        <end position="146"/>
    </location>
</feature>
<keyword evidence="3" id="KW-1185">Reference proteome</keyword>
<dbReference type="Gene3D" id="3.40.50.1460">
    <property type="match status" value="1"/>
</dbReference>
<name>A0A0P1EQK3_9RHOB</name>
<dbReference type="OrthoDB" id="9816009at2"/>
<protein>
    <recommendedName>
        <fullName evidence="1">Caspase family p20 domain-containing protein</fullName>
    </recommendedName>
</protein>
<dbReference type="STRING" id="321267.SHM7688_01941"/>
<sequence length="242" mass="26090">MVFVAVGAGQADLRGQSHVALVIGSDAYPGEAALRHARQDAAQVAARLRALHYAVVFLENPKRRDILRALAVIQAMATEAEQVVIYLSGHGGMWAGESYYVPVDAVAEGGRPLRGAMALPMQTFAKVLSDRPRQKIIFFDACRSPESWAQDAPPSPHMGDTWGAGLALVYAAAPGTMAYDGGKGRSPFATAFLRHVTPMSPDLPTLLRQIRRDVLSQTQGVQVPWMQSALLVQTYVQKLPGS</sequence>
<evidence type="ECO:0000259" key="1">
    <source>
        <dbReference type="PROSITE" id="PS50208"/>
    </source>
</evidence>
<organism evidence="2 3">
    <name type="scientific">Shimia marina</name>
    <dbReference type="NCBI Taxonomy" id="321267"/>
    <lineage>
        <taxon>Bacteria</taxon>
        <taxon>Pseudomonadati</taxon>
        <taxon>Pseudomonadota</taxon>
        <taxon>Alphaproteobacteria</taxon>
        <taxon>Rhodobacterales</taxon>
        <taxon>Roseobacteraceae</taxon>
    </lineage>
</organism>
<proteinExistence type="predicted"/>
<dbReference type="PROSITE" id="PS50208">
    <property type="entry name" value="CASPASE_P20"/>
    <property type="match status" value="1"/>
</dbReference>
<dbReference type="InterPro" id="IPR011600">
    <property type="entry name" value="Pept_C14_caspase"/>
</dbReference>
<dbReference type="EMBL" id="CYPW01000017">
    <property type="protein sequence ID" value="CUH52495.1"/>
    <property type="molecule type" value="Genomic_DNA"/>
</dbReference>
<reference evidence="2 3" key="1">
    <citation type="submission" date="2015-09" db="EMBL/GenBank/DDBJ databases">
        <authorList>
            <consortium name="Swine Surveillance"/>
        </authorList>
    </citation>
    <scope>NUCLEOTIDE SEQUENCE [LARGE SCALE GENOMIC DNA]</scope>
    <source>
        <strain evidence="2 3">CECT 7688</strain>
    </source>
</reference>
<evidence type="ECO:0000313" key="2">
    <source>
        <dbReference type="EMBL" id="CUH52495.1"/>
    </source>
</evidence>
<dbReference type="SUPFAM" id="SSF52129">
    <property type="entry name" value="Caspase-like"/>
    <property type="match status" value="1"/>
</dbReference>
<dbReference type="Pfam" id="PF00656">
    <property type="entry name" value="Peptidase_C14"/>
    <property type="match status" value="1"/>
</dbReference>
<accession>A0A0P1EQK3</accession>
<dbReference type="AlphaFoldDB" id="A0A0P1EQK3"/>
<dbReference type="InterPro" id="IPR029030">
    <property type="entry name" value="Caspase-like_dom_sf"/>
</dbReference>
<dbReference type="PANTHER" id="PTHR22576:SF37">
    <property type="entry name" value="MUCOSA-ASSOCIATED LYMPHOID TISSUE LYMPHOMA TRANSLOCATION PROTEIN 1"/>
    <property type="match status" value="1"/>
</dbReference>
<dbReference type="InterPro" id="IPR001309">
    <property type="entry name" value="Pept_C14_p20"/>
</dbReference>
<gene>
    <name evidence="2" type="ORF">SHM7688_01941</name>
</gene>
<evidence type="ECO:0000313" key="3">
    <source>
        <dbReference type="Proteomes" id="UP000054823"/>
    </source>
</evidence>